<reference evidence="3" key="1">
    <citation type="submission" date="2025-08" db="UniProtKB">
        <authorList>
            <consortium name="RefSeq"/>
        </authorList>
    </citation>
    <scope>IDENTIFICATION</scope>
    <source>
        <tissue evidence="3">Blood</tissue>
    </source>
</reference>
<feature type="compositionally biased region" description="Low complexity" evidence="1">
    <location>
        <begin position="185"/>
        <end position="196"/>
    </location>
</feature>
<evidence type="ECO:0000256" key="1">
    <source>
        <dbReference type="SAM" id="MobiDB-lite"/>
    </source>
</evidence>
<feature type="compositionally biased region" description="Basic residues" evidence="1">
    <location>
        <begin position="1"/>
        <end position="10"/>
    </location>
</feature>
<feature type="region of interest" description="Disordered" evidence="1">
    <location>
        <begin position="251"/>
        <end position="270"/>
    </location>
</feature>
<proteinExistence type="predicted"/>
<evidence type="ECO:0000313" key="3">
    <source>
        <dbReference type="RefSeq" id="XP_032134730.1"/>
    </source>
</evidence>
<dbReference type="Proteomes" id="UP000504640">
    <property type="component" value="Unplaced"/>
</dbReference>
<dbReference type="RefSeq" id="XP_032134730.1">
    <property type="nucleotide sequence ID" value="XM_032278839.1"/>
</dbReference>
<dbReference type="GeneID" id="116552199"/>
<accession>A0A6J3HXT3</accession>
<evidence type="ECO:0000313" key="2">
    <source>
        <dbReference type="Proteomes" id="UP000504640"/>
    </source>
</evidence>
<keyword evidence="2" id="KW-1185">Reference proteome</keyword>
<protein>
    <submittedName>
        <fullName evidence="3">Uncharacterized protein LOC116552199</fullName>
    </submittedName>
</protein>
<feature type="region of interest" description="Disordered" evidence="1">
    <location>
        <begin position="1"/>
        <end position="76"/>
    </location>
</feature>
<organism evidence="2 3">
    <name type="scientific">Sapajus apella</name>
    <name type="common">Brown-capped capuchin</name>
    <name type="synonym">Cebus apella</name>
    <dbReference type="NCBI Taxonomy" id="9515"/>
    <lineage>
        <taxon>Eukaryota</taxon>
        <taxon>Metazoa</taxon>
        <taxon>Chordata</taxon>
        <taxon>Craniata</taxon>
        <taxon>Vertebrata</taxon>
        <taxon>Euteleostomi</taxon>
        <taxon>Mammalia</taxon>
        <taxon>Eutheria</taxon>
        <taxon>Euarchontoglires</taxon>
        <taxon>Primates</taxon>
        <taxon>Haplorrhini</taxon>
        <taxon>Platyrrhini</taxon>
        <taxon>Cebidae</taxon>
        <taxon>Cebinae</taxon>
        <taxon>Sapajus</taxon>
    </lineage>
</organism>
<sequence length="327" mass="33889">MVGAGRRARLRPQPAARGRAARPGRSASTGDHPTHSHALGATSPTPLRPASKVPGHVQSGSRREVGRSGRWRPRLGSSLGRCARGFLFHRPGPALTPGPRLPAWPRVWSPAPRGSLRPAWTRIRGASVAICQEGRKVQGNQLQIAVLDLRRAPPELEGKQEDAPPGLGPGENLLPVWSLGGAVPARPPARVAGSARTGSPGHAGRKAAAPREEGPGCFAQGSQRIQSKSTWTCRSPRARISCEADREEVPAQRLGRGVSPGTRPAEKAGALARSGDVLGVAGTEGGGAGPETCARAARGRCGPCLPAGVPPAVGATHLLPRRLNSGN</sequence>
<dbReference type="AlphaFoldDB" id="A0A6J3HXT3"/>
<gene>
    <name evidence="3" type="primary">LOC116552199</name>
</gene>
<feature type="compositionally biased region" description="Low complexity" evidence="1">
    <location>
        <begin position="11"/>
        <end position="27"/>
    </location>
</feature>
<name>A0A6J3HXT3_SAPAP</name>
<feature type="region of interest" description="Disordered" evidence="1">
    <location>
        <begin position="185"/>
        <end position="223"/>
    </location>
</feature>